<sequence>MQLTFVAQSLTERPEPTPALAQAVVDAWQLVGRKPTVTSEVLAGGDAGLVVSDPTYLTGANPDGSLTQLSLSTKAIFLQVMSPCIEGDLDRLLAGS</sequence>
<accession>A0A1H0MAX2</accession>
<reference evidence="1 2" key="1">
    <citation type="submission" date="2016-10" db="EMBL/GenBank/DDBJ databases">
        <authorList>
            <person name="de Groot N.N."/>
        </authorList>
    </citation>
    <scope>NUCLEOTIDE SEQUENCE [LARGE SCALE GENOMIC DNA]</scope>
    <source>
        <strain evidence="1 2">StLB037</strain>
    </source>
</reference>
<name>A0A1H0MAX2_MICTS</name>
<dbReference type="RefSeq" id="WP_074694522.1">
    <property type="nucleotide sequence ID" value="NZ_FNJN01000002.1"/>
</dbReference>
<proteinExistence type="predicted"/>
<protein>
    <submittedName>
        <fullName evidence="1">Uncharacterized protein</fullName>
    </submittedName>
</protein>
<dbReference type="AlphaFoldDB" id="A0A1H0MAX2"/>
<dbReference type="EMBL" id="FNJN01000002">
    <property type="protein sequence ID" value="SDO77471.1"/>
    <property type="molecule type" value="Genomic_DNA"/>
</dbReference>
<evidence type="ECO:0000313" key="2">
    <source>
        <dbReference type="Proteomes" id="UP000186456"/>
    </source>
</evidence>
<evidence type="ECO:0000313" key="1">
    <source>
        <dbReference type="EMBL" id="SDO77471.1"/>
    </source>
</evidence>
<dbReference type="Proteomes" id="UP000186456">
    <property type="component" value="Unassembled WGS sequence"/>
</dbReference>
<gene>
    <name evidence="1" type="ORF">SAMN04487788_0833</name>
</gene>
<organism evidence="1 2">
    <name type="scientific">Microbacterium testaceum (strain StLB037)</name>
    <dbReference type="NCBI Taxonomy" id="979556"/>
    <lineage>
        <taxon>Bacteria</taxon>
        <taxon>Bacillati</taxon>
        <taxon>Actinomycetota</taxon>
        <taxon>Actinomycetes</taxon>
        <taxon>Micrococcales</taxon>
        <taxon>Microbacteriaceae</taxon>
        <taxon>Microbacterium</taxon>
    </lineage>
</organism>